<sequence>MSKVSGPSSVVPDEKVLRRLHNQIDRGHFGPALKTCSKYPADAQLAKIRTWLQIQTEDLDNLNIDELPAFERAYVNYRLHRPVSLDGCDGIGPLHIEAQSAYRQGDYSKACEIYGSLLDEVAGEEAEDVAANLHAAEIGRDWVPPSSDVRWDSAPPVVVTSGPVKEVNVTPGAMKKVRKDEGDPERWLKKTERTAYHAKGKGRKGYGAGATQGASLAEDKGQGKHVKGKKKR</sequence>
<feature type="region of interest" description="Disordered" evidence="1">
    <location>
        <begin position="175"/>
        <end position="232"/>
    </location>
</feature>
<keyword evidence="3" id="KW-1185">Reference proteome</keyword>
<dbReference type="EMBL" id="KN880517">
    <property type="protein sequence ID" value="KIY67783.1"/>
    <property type="molecule type" value="Genomic_DNA"/>
</dbReference>
<dbReference type="GO" id="GO:0005786">
    <property type="term" value="C:signal recognition particle, endoplasmic reticulum targeting"/>
    <property type="evidence" value="ECO:0007669"/>
    <property type="project" value="TreeGrafter"/>
</dbReference>
<dbReference type="Gene3D" id="1.25.40.10">
    <property type="entry name" value="Tetratricopeptide repeat domain"/>
    <property type="match status" value="1"/>
</dbReference>
<dbReference type="PANTHER" id="PTHR14094:SF9">
    <property type="entry name" value="SIGNAL RECOGNITION PARTICLE SUBUNIT SRP72"/>
    <property type="match status" value="1"/>
</dbReference>
<proteinExistence type="predicted"/>
<accession>A0A0D7BB90</accession>
<dbReference type="PANTHER" id="PTHR14094">
    <property type="entry name" value="SIGNAL RECOGNITION PARTICLE 72"/>
    <property type="match status" value="1"/>
</dbReference>
<evidence type="ECO:0008006" key="4">
    <source>
        <dbReference type="Google" id="ProtNLM"/>
    </source>
</evidence>
<dbReference type="Proteomes" id="UP000054007">
    <property type="component" value="Unassembled WGS sequence"/>
</dbReference>
<dbReference type="AlphaFoldDB" id="A0A0D7BB90"/>
<feature type="compositionally biased region" description="Basic residues" evidence="1">
    <location>
        <begin position="223"/>
        <end position="232"/>
    </location>
</feature>
<dbReference type="InterPro" id="IPR011990">
    <property type="entry name" value="TPR-like_helical_dom_sf"/>
</dbReference>
<dbReference type="GO" id="GO:0006614">
    <property type="term" value="P:SRP-dependent cotranslational protein targeting to membrane"/>
    <property type="evidence" value="ECO:0007669"/>
    <property type="project" value="InterPro"/>
</dbReference>
<gene>
    <name evidence="2" type="ORF">CYLTODRAFT_410880</name>
</gene>
<reference evidence="2 3" key="1">
    <citation type="journal article" date="2015" name="Fungal Genet. Biol.">
        <title>Evolution of novel wood decay mechanisms in Agaricales revealed by the genome sequences of Fistulina hepatica and Cylindrobasidium torrendii.</title>
        <authorList>
            <person name="Floudas D."/>
            <person name="Held B.W."/>
            <person name="Riley R."/>
            <person name="Nagy L.G."/>
            <person name="Koehler G."/>
            <person name="Ransdell A.S."/>
            <person name="Younus H."/>
            <person name="Chow J."/>
            <person name="Chiniquy J."/>
            <person name="Lipzen A."/>
            <person name="Tritt A."/>
            <person name="Sun H."/>
            <person name="Haridas S."/>
            <person name="LaButti K."/>
            <person name="Ohm R.A."/>
            <person name="Kues U."/>
            <person name="Blanchette R.A."/>
            <person name="Grigoriev I.V."/>
            <person name="Minto R.E."/>
            <person name="Hibbett D.S."/>
        </authorList>
    </citation>
    <scope>NUCLEOTIDE SEQUENCE [LARGE SCALE GENOMIC DNA]</scope>
    <source>
        <strain evidence="2 3">FP15055 ss-10</strain>
    </source>
</reference>
<protein>
    <recommendedName>
        <fullName evidence="4">Signal recognition particle subunit SRP72</fullName>
    </recommendedName>
</protein>
<dbReference type="GO" id="GO:0043022">
    <property type="term" value="F:ribosome binding"/>
    <property type="evidence" value="ECO:0007669"/>
    <property type="project" value="TreeGrafter"/>
</dbReference>
<dbReference type="OrthoDB" id="5421607at2759"/>
<evidence type="ECO:0000313" key="3">
    <source>
        <dbReference type="Proteomes" id="UP000054007"/>
    </source>
</evidence>
<dbReference type="GO" id="GO:0008312">
    <property type="term" value="F:7S RNA binding"/>
    <property type="evidence" value="ECO:0007669"/>
    <property type="project" value="TreeGrafter"/>
</dbReference>
<dbReference type="STRING" id="1314674.A0A0D7BB90"/>
<evidence type="ECO:0000256" key="1">
    <source>
        <dbReference type="SAM" id="MobiDB-lite"/>
    </source>
</evidence>
<name>A0A0D7BB90_9AGAR</name>
<feature type="compositionally biased region" description="Basic and acidic residues" evidence="1">
    <location>
        <begin position="178"/>
        <end position="195"/>
    </location>
</feature>
<dbReference type="InterPro" id="IPR026270">
    <property type="entry name" value="SRP72"/>
</dbReference>
<organism evidence="2 3">
    <name type="scientific">Cylindrobasidium torrendii FP15055 ss-10</name>
    <dbReference type="NCBI Taxonomy" id="1314674"/>
    <lineage>
        <taxon>Eukaryota</taxon>
        <taxon>Fungi</taxon>
        <taxon>Dikarya</taxon>
        <taxon>Basidiomycota</taxon>
        <taxon>Agaricomycotina</taxon>
        <taxon>Agaricomycetes</taxon>
        <taxon>Agaricomycetidae</taxon>
        <taxon>Agaricales</taxon>
        <taxon>Marasmiineae</taxon>
        <taxon>Physalacriaceae</taxon>
        <taxon>Cylindrobasidium</taxon>
    </lineage>
</organism>
<evidence type="ECO:0000313" key="2">
    <source>
        <dbReference type="EMBL" id="KIY67783.1"/>
    </source>
</evidence>